<dbReference type="PROSITE" id="PS51704">
    <property type="entry name" value="GP_PDE"/>
    <property type="match status" value="1"/>
</dbReference>
<dbReference type="PANTHER" id="PTHR46211:SF13">
    <property type="entry name" value="GLYCEROPHOSPHODIESTER PHOSPHODIESTERASE 1-RELATED"/>
    <property type="match status" value="1"/>
</dbReference>
<dbReference type="CDD" id="cd08582">
    <property type="entry name" value="GDPD_like_2"/>
    <property type="match status" value="1"/>
</dbReference>
<dbReference type="AlphaFoldDB" id="A0A2N8P5S3"/>
<dbReference type="Gene3D" id="3.20.20.190">
    <property type="entry name" value="Phosphatidylinositol (PI) phosphodiesterase"/>
    <property type="match status" value="1"/>
</dbReference>
<organism evidence="2 3">
    <name type="scientific">Streptomyces noursei</name>
    <name type="common">Streptomyces albulus</name>
    <dbReference type="NCBI Taxonomy" id="1971"/>
    <lineage>
        <taxon>Bacteria</taxon>
        <taxon>Bacillati</taxon>
        <taxon>Actinomycetota</taxon>
        <taxon>Actinomycetes</taxon>
        <taxon>Kitasatosporales</taxon>
        <taxon>Streptomycetaceae</taxon>
        <taxon>Streptomyces</taxon>
    </lineage>
</organism>
<gene>
    <name evidence="2" type="ORF">AOB60_40480</name>
</gene>
<dbReference type="InterPro" id="IPR017946">
    <property type="entry name" value="PLC-like_Pdiesterase_TIM-brl"/>
</dbReference>
<dbReference type="InterPro" id="IPR030395">
    <property type="entry name" value="GP_PDE_dom"/>
</dbReference>
<protein>
    <submittedName>
        <fullName evidence="2">Glycerophosphodiester phosphodiesterase</fullName>
    </submittedName>
</protein>
<evidence type="ECO:0000259" key="1">
    <source>
        <dbReference type="PROSITE" id="PS51704"/>
    </source>
</evidence>
<accession>A0A2N8P5S3</accession>
<keyword evidence="3" id="KW-1185">Reference proteome</keyword>
<proteinExistence type="predicted"/>
<evidence type="ECO:0000313" key="2">
    <source>
        <dbReference type="EMBL" id="PNE36364.1"/>
    </source>
</evidence>
<feature type="domain" description="GP-PDE" evidence="1">
    <location>
        <begin position="17"/>
        <end position="294"/>
    </location>
</feature>
<reference evidence="3" key="1">
    <citation type="submission" date="2015-09" db="EMBL/GenBank/DDBJ databases">
        <authorList>
            <person name="Graham D.E."/>
            <person name="Mahan K.M."/>
            <person name="Klingeman D.M."/>
            <person name="Fida T."/>
            <person name="Giannone R.J."/>
            <person name="Hettich R.L."/>
            <person name="Parry R.J."/>
            <person name="Spain J.C."/>
        </authorList>
    </citation>
    <scope>NUCLEOTIDE SEQUENCE [LARGE SCALE GENOMIC DNA]</scope>
    <source>
        <strain evidence="3">JCM 4701</strain>
    </source>
</reference>
<dbReference type="PANTHER" id="PTHR46211">
    <property type="entry name" value="GLYCEROPHOSPHORYL DIESTER PHOSPHODIESTERASE"/>
    <property type="match status" value="1"/>
</dbReference>
<dbReference type="GO" id="GO:0008081">
    <property type="term" value="F:phosphoric diester hydrolase activity"/>
    <property type="evidence" value="ECO:0007669"/>
    <property type="project" value="InterPro"/>
</dbReference>
<dbReference type="Proteomes" id="UP000236047">
    <property type="component" value="Unassembled WGS sequence"/>
</dbReference>
<name>A0A2N8P5S3_STRNR</name>
<dbReference type="GO" id="GO:0006629">
    <property type="term" value="P:lipid metabolic process"/>
    <property type="evidence" value="ECO:0007669"/>
    <property type="project" value="InterPro"/>
</dbReference>
<dbReference type="EMBL" id="LJSN01000005">
    <property type="protein sequence ID" value="PNE36364.1"/>
    <property type="molecule type" value="Genomic_DNA"/>
</dbReference>
<evidence type="ECO:0000313" key="3">
    <source>
        <dbReference type="Proteomes" id="UP000236047"/>
    </source>
</evidence>
<comment type="caution">
    <text evidence="2">The sequence shown here is derived from an EMBL/GenBank/DDBJ whole genome shotgun (WGS) entry which is preliminary data.</text>
</comment>
<dbReference type="RefSeq" id="WP_102926757.1">
    <property type="nucleotide sequence ID" value="NZ_LJSN01000005.1"/>
</dbReference>
<dbReference type="SUPFAM" id="SSF51695">
    <property type="entry name" value="PLC-like phosphodiesterases"/>
    <property type="match status" value="1"/>
</dbReference>
<dbReference type="Pfam" id="PF03009">
    <property type="entry name" value="GDPD"/>
    <property type="match status" value="1"/>
</dbReference>
<sequence>MNHPRPAEDARAGRPAIAVIAHRGASEDAPEHTLAAYRKAIEDGADALECDIRLTADGHLVCVHDRRVNRTSNGRGAVSALELSDLAALDFGSWKDVLEGRGALEDMARVDGRPVDAGEEPDWQQENAERTSVLTLERLLELVADANRRVELAIETKHPTRWAGQVEERLVELLARFGHTKPATPNWTPPVRVMSFSARSLHRVRAAAPDIPGVYLMQFLTPRHRDGRLPPGVRIAGPGVRILRAHPEYVAKAHRAGHQVHVWTVNEEADVEMCRDLGVDAIITNRPKQVRTQLGLR</sequence>